<keyword evidence="6" id="KW-1185">Reference proteome</keyword>
<feature type="region of interest" description="Disordered" evidence="4">
    <location>
        <begin position="96"/>
        <end position="123"/>
    </location>
</feature>
<feature type="coiled-coil region" evidence="3">
    <location>
        <begin position="156"/>
        <end position="233"/>
    </location>
</feature>
<dbReference type="PANTHER" id="PTHR46176">
    <property type="entry name" value="LD21662P"/>
    <property type="match status" value="1"/>
</dbReference>
<accession>A0A811JVT2</accession>
<evidence type="ECO:0000256" key="3">
    <source>
        <dbReference type="SAM" id="Coils"/>
    </source>
</evidence>
<comment type="similarity">
    <text evidence="1">Belongs to the FAM76 family.</text>
</comment>
<protein>
    <recommendedName>
        <fullName evidence="7">Protein FAM76A</fullName>
    </recommendedName>
</protein>
<dbReference type="PANTHER" id="PTHR46176:SF1">
    <property type="entry name" value="LD21662P"/>
    <property type="match status" value="1"/>
</dbReference>
<dbReference type="AlphaFoldDB" id="A0A811JVT2"/>
<sequence length="239" mass="27266">MKRCNYCNREISSRSGPQCDKCIKNQAKYGTPTTCKYCKLPAAFVDQKCVHCAYSERKHGAPRECSHCKRRAAFKDNSRQGSLYCRPCAMKLGKETAGSKHTKKESSKTKHNKDKPSNLSQTKSFTSNALASIMPIIPKNGSSGTPTTSAMALIGVESPEEKIQQLREKNEDLQRQLVDTQKQLKEKQSRIVDLEAEQHRKDKEFREKNQQNQKLFDTTLQNLQDQIKQLNRELASKKR</sequence>
<dbReference type="OrthoDB" id="3689at2759"/>
<dbReference type="GO" id="GO:0016607">
    <property type="term" value="C:nuclear speck"/>
    <property type="evidence" value="ECO:0007669"/>
    <property type="project" value="TreeGrafter"/>
</dbReference>
<dbReference type="InterPro" id="IPR032017">
    <property type="entry name" value="FAM76"/>
</dbReference>
<feature type="compositionally biased region" description="Basic and acidic residues" evidence="4">
    <location>
        <begin position="96"/>
        <end position="108"/>
    </location>
</feature>
<dbReference type="Proteomes" id="UP000614601">
    <property type="component" value="Unassembled WGS sequence"/>
</dbReference>
<dbReference type="Proteomes" id="UP000783686">
    <property type="component" value="Unassembled WGS sequence"/>
</dbReference>
<keyword evidence="2 3" id="KW-0175">Coiled coil</keyword>
<proteinExistence type="inferred from homology"/>
<evidence type="ECO:0008006" key="7">
    <source>
        <dbReference type="Google" id="ProtNLM"/>
    </source>
</evidence>
<evidence type="ECO:0000256" key="2">
    <source>
        <dbReference type="ARBA" id="ARBA00023054"/>
    </source>
</evidence>
<dbReference type="EMBL" id="CAJFDH010000001">
    <property type="protein sequence ID" value="CAD5207588.1"/>
    <property type="molecule type" value="Genomic_DNA"/>
</dbReference>
<evidence type="ECO:0000313" key="5">
    <source>
        <dbReference type="EMBL" id="CAD5207588.1"/>
    </source>
</evidence>
<dbReference type="Pfam" id="PF16046">
    <property type="entry name" value="FAM76"/>
    <property type="match status" value="1"/>
</dbReference>
<evidence type="ECO:0000256" key="4">
    <source>
        <dbReference type="SAM" id="MobiDB-lite"/>
    </source>
</evidence>
<organism evidence="5 6">
    <name type="scientific">Bursaphelenchus okinawaensis</name>
    <dbReference type="NCBI Taxonomy" id="465554"/>
    <lineage>
        <taxon>Eukaryota</taxon>
        <taxon>Metazoa</taxon>
        <taxon>Ecdysozoa</taxon>
        <taxon>Nematoda</taxon>
        <taxon>Chromadorea</taxon>
        <taxon>Rhabditida</taxon>
        <taxon>Tylenchina</taxon>
        <taxon>Tylenchomorpha</taxon>
        <taxon>Aphelenchoidea</taxon>
        <taxon>Aphelenchoididae</taxon>
        <taxon>Bursaphelenchus</taxon>
    </lineage>
</organism>
<name>A0A811JVT2_9BILA</name>
<reference evidence="5" key="1">
    <citation type="submission" date="2020-09" db="EMBL/GenBank/DDBJ databases">
        <authorList>
            <person name="Kikuchi T."/>
        </authorList>
    </citation>
    <scope>NUCLEOTIDE SEQUENCE</scope>
    <source>
        <strain evidence="5">SH1</strain>
    </source>
</reference>
<evidence type="ECO:0000256" key="1">
    <source>
        <dbReference type="ARBA" id="ARBA00009097"/>
    </source>
</evidence>
<comment type="caution">
    <text evidence="5">The sequence shown here is derived from an EMBL/GenBank/DDBJ whole genome shotgun (WGS) entry which is preliminary data.</text>
</comment>
<dbReference type="EMBL" id="CAJFCW020000001">
    <property type="protein sequence ID" value="CAG9086238.1"/>
    <property type="molecule type" value="Genomic_DNA"/>
</dbReference>
<gene>
    <name evidence="5" type="ORF">BOKJ2_LOCUS2272</name>
</gene>
<evidence type="ECO:0000313" key="6">
    <source>
        <dbReference type="Proteomes" id="UP000614601"/>
    </source>
</evidence>